<dbReference type="Pfam" id="PF23436">
    <property type="entry name" value="RabGap-TBC_2"/>
    <property type="match status" value="1"/>
</dbReference>
<evidence type="ECO:0008006" key="7">
    <source>
        <dbReference type="Google" id="ProtNLM"/>
    </source>
</evidence>
<dbReference type="PANTHER" id="PTHR47219:SF9">
    <property type="entry name" value="GTPASE ACTIVATING PROTEIN AND CENTROSOME-ASSOCIATED, ISOFORM B"/>
    <property type="match status" value="1"/>
</dbReference>
<keyword evidence="6" id="KW-1185">Reference proteome</keyword>
<feature type="region of interest" description="Disordered" evidence="2">
    <location>
        <begin position="1000"/>
        <end position="1075"/>
    </location>
</feature>
<comment type="caution">
    <text evidence="5">The sequence shown here is derived from an EMBL/GenBank/DDBJ whole genome shotgun (WGS) entry which is preliminary data.</text>
</comment>
<dbReference type="SUPFAM" id="SSF47923">
    <property type="entry name" value="Ypt/Rab-GAP domain of gyp1p"/>
    <property type="match status" value="2"/>
</dbReference>
<feature type="compositionally biased region" description="Polar residues" evidence="2">
    <location>
        <begin position="1029"/>
        <end position="1045"/>
    </location>
</feature>
<feature type="region of interest" description="Disordered" evidence="2">
    <location>
        <begin position="147"/>
        <end position="179"/>
    </location>
</feature>
<dbReference type="PROSITE" id="PS50086">
    <property type="entry name" value="TBC_RABGAP"/>
    <property type="match status" value="1"/>
</dbReference>
<feature type="domain" description="Rab-GAP TBC" evidence="3">
    <location>
        <begin position="368"/>
        <end position="553"/>
    </location>
</feature>
<dbReference type="InterPro" id="IPR050302">
    <property type="entry name" value="Rab_GAP_TBC_domain"/>
</dbReference>
<reference evidence="5 6" key="1">
    <citation type="submission" date="2024-04" db="EMBL/GenBank/DDBJ databases">
        <title>genome sequences of Mucor flavus KT1a and Helicostylum pulchrum KT1b strains isolated from the surface of a dry-aged beef.</title>
        <authorList>
            <person name="Toyotome T."/>
            <person name="Hosono M."/>
            <person name="Torimaru M."/>
            <person name="Fukuda K."/>
            <person name="Mikami N."/>
        </authorList>
    </citation>
    <scope>NUCLEOTIDE SEQUENCE [LARGE SCALE GENOMIC DNA]</scope>
    <source>
        <strain evidence="5 6">KT1a</strain>
    </source>
</reference>
<feature type="compositionally biased region" description="Low complexity" evidence="2">
    <location>
        <begin position="1059"/>
        <end position="1068"/>
    </location>
</feature>
<feature type="compositionally biased region" description="Basic and acidic residues" evidence="2">
    <location>
        <begin position="147"/>
        <end position="156"/>
    </location>
</feature>
<organism evidence="5 6">
    <name type="scientific">Mucor flavus</name>
    <dbReference type="NCBI Taxonomy" id="439312"/>
    <lineage>
        <taxon>Eukaryota</taxon>
        <taxon>Fungi</taxon>
        <taxon>Fungi incertae sedis</taxon>
        <taxon>Mucoromycota</taxon>
        <taxon>Mucoromycotina</taxon>
        <taxon>Mucoromycetes</taxon>
        <taxon>Mucorales</taxon>
        <taxon>Mucorineae</taxon>
        <taxon>Mucoraceae</taxon>
        <taxon>Mucor</taxon>
    </lineage>
</organism>
<evidence type="ECO:0000259" key="4">
    <source>
        <dbReference type="PROSITE" id="PS51821"/>
    </source>
</evidence>
<protein>
    <recommendedName>
        <fullName evidence="7">Rab-GAP TBC domain-containing protein</fullName>
    </recommendedName>
</protein>
<evidence type="ECO:0000259" key="3">
    <source>
        <dbReference type="PROSITE" id="PS50086"/>
    </source>
</evidence>
<evidence type="ECO:0000313" key="5">
    <source>
        <dbReference type="EMBL" id="GAA5810742.1"/>
    </source>
</evidence>
<feature type="compositionally biased region" description="Polar residues" evidence="2">
    <location>
        <begin position="20"/>
        <end position="31"/>
    </location>
</feature>
<dbReference type="PROSITE" id="PS51821">
    <property type="entry name" value="VELVET"/>
    <property type="match status" value="1"/>
</dbReference>
<feature type="domain" description="Velvet" evidence="4">
    <location>
        <begin position="1"/>
        <end position="167"/>
    </location>
</feature>
<dbReference type="InterPro" id="IPR035969">
    <property type="entry name" value="Rab-GAP_TBC_sf"/>
</dbReference>
<dbReference type="Gene3D" id="1.10.10.750">
    <property type="entry name" value="Ypt/Rab-GAP domain of gyp1p, domain 1"/>
    <property type="match status" value="1"/>
</dbReference>
<dbReference type="Pfam" id="PF11754">
    <property type="entry name" value="Velvet"/>
    <property type="match status" value="1"/>
</dbReference>
<evidence type="ECO:0000256" key="2">
    <source>
        <dbReference type="SAM" id="MobiDB-lite"/>
    </source>
</evidence>
<dbReference type="Gene3D" id="1.10.8.270">
    <property type="entry name" value="putative rabgap domain of human tbc1 domain family member 14 like domains"/>
    <property type="match status" value="1"/>
</dbReference>
<dbReference type="Gene3D" id="2.60.40.3960">
    <property type="entry name" value="Velvet domain"/>
    <property type="match status" value="1"/>
</dbReference>
<dbReference type="SMART" id="SM00164">
    <property type="entry name" value="TBC"/>
    <property type="match status" value="1"/>
</dbReference>
<evidence type="ECO:0000256" key="1">
    <source>
        <dbReference type="SAM" id="Coils"/>
    </source>
</evidence>
<dbReference type="InterPro" id="IPR037525">
    <property type="entry name" value="Velvet_dom"/>
</dbReference>
<feature type="coiled-coil region" evidence="1">
    <location>
        <begin position="671"/>
        <end position="698"/>
    </location>
</feature>
<accession>A0ABP9YV77</accession>
<feature type="compositionally biased region" description="Polar residues" evidence="2">
    <location>
        <begin position="1002"/>
        <end position="1020"/>
    </location>
</feature>
<sequence>MHNEMQCDLVSEDGKEQRSHVFNPSSATSPTSSGFLANFHTIESVPTTGTLLTFHDPAPTRSLMGAVVSNAYQLLNGKSKPGIYFVFQDLSVRIEGRFCLKFMFMNLSAGDPLTMSTQVSDDVLSDPFTVYSAKNFPGMTGRRIRRIDDRTYDTVTDRQSAPKKNSSNHLAAEEEEEPRKTVYRLVSQQVQERPAEDFLTTPNLTLLASSSSTLAERRRLPSSPEKLKLYSQIKNNTQTTLQPEVLQRLQEENAKLPTQDSEEFMLAHLERQNALLNADPKSICIESNRLQADFTTLRNLVSDATFSPTSNKNYEDTIQAMLTKTPLKPTDITDFEPDWDFWQTIVQDFSTAVKKLPHLLAAKLRCGGIPHRIRGVIWQAMSQSSSLNLESLYSTLCQSESSYERVIQRDLSRTFPQLEMFKDDGGEGQLAMGRVLKAYSLYDAHVGYCQGLAFLVGPLLMTMPENQSFCVFVRLMETYEMRTMFTLNMEGLHLRLFQFQTLLSQLCPRLDAHLTKHSIHTAMYASQWYLTLFAYSFPISLVLRIYDLVFAEGAVETITRVAVAMMQKNQDVLLEMDDFEQLMIYLSSRKLYQDAYECDAEAVIRDTMALSTVITKQKMDSIAESYHQDIEQEKTRAQQVLAMRFDNNKKSESWFSWKQQEEKVEKQDRTVPILHEQIEDLVTELSRLQKENSSISEALMVKQIREIELLTERDQLLQRNTNLETKFVQHQPSPVESVDGDIEDDKKLELIQQKQVEFKGFVDSLKLSGEFGTLVAGALEPVTRPIEVASVVTTSTTVASEDDKKESFDDVTSELVSIKLANFEMGLKYQSLCQEHEQLKRTLGASNQDQLSLVNKIVSLQGKIESLEIDQEQLIQERDELLDQNDELEQKTLATKKTCADLQLEKLELDNDCQDLNKKVKRLEEQRSEYLMPRGSFTEEVLAAHQTLFCQTPAVNRRHTLQTLPTLNDEYQTKYIESDLRCRELEKLLAETKYRLVEYETAGSTTSTSPRGSLQQNRRPNSGIHAKRSSLSMLVKVNTNTSNGPHSPPYTDSRESTDSTRSTASTSSGLQQKRSSVYSRFLNALGTGPLTEEAQELTEESK</sequence>
<feature type="region of interest" description="Disordered" evidence="2">
    <location>
        <begin position="1"/>
        <end position="31"/>
    </location>
</feature>
<evidence type="ECO:0000313" key="6">
    <source>
        <dbReference type="Proteomes" id="UP001473302"/>
    </source>
</evidence>
<name>A0ABP9YV77_9FUNG</name>
<dbReference type="InterPro" id="IPR038491">
    <property type="entry name" value="Velvet_dom_sf"/>
</dbReference>
<gene>
    <name evidence="5" type="ORF">MFLAVUS_004168</name>
</gene>
<proteinExistence type="predicted"/>
<dbReference type="PANTHER" id="PTHR47219">
    <property type="entry name" value="RAB GTPASE-ACTIVATING PROTEIN 1-LIKE"/>
    <property type="match status" value="1"/>
</dbReference>
<dbReference type="Gene3D" id="1.10.472.80">
    <property type="entry name" value="Ypt/Rab-GAP domain of gyp1p, domain 3"/>
    <property type="match status" value="1"/>
</dbReference>
<dbReference type="EMBL" id="BAABUK010000008">
    <property type="protein sequence ID" value="GAA5810742.1"/>
    <property type="molecule type" value="Genomic_DNA"/>
</dbReference>
<dbReference type="Proteomes" id="UP001473302">
    <property type="component" value="Unassembled WGS sequence"/>
</dbReference>
<dbReference type="InterPro" id="IPR000195">
    <property type="entry name" value="Rab-GAP-TBC_dom"/>
</dbReference>
<feature type="coiled-coil region" evidence="1">
    <location>
        <begin position="857"/>
        <end position="926"/>
    </location>
</feature>
<keyword evidence="1" id="KW-0175">Coiled coil</keyword>